<dbReference type="Gene3D" id="2.60.40.2080">
    <property type="match status" value="1"/>
</dbReference>
<sequence length="117" mass="13533">MKRLRNHYIGVDQGDEALFSDFESDGEMWTGNGPRERRKLVKFSGRYRTPPSVQVSLSLWDMDAEHNIRAEVVAEEVTNLGFHLVFRTWGDSRVARVRMNWIAIGELAHADDWAIED</sequence>
<dbReference type="Proteomes" id="UP000198851">
    <property type="component" value="Unassembled WGS sequence"/>
</dbReference>
<dbReference type="GO" id="GO:0046871">
    <property type="term" value="F:N-acetylgalactosamine binding"/>
    <property type="evidence" value="ECO:0007669"/>
    <property type="project" value="TreeGrafter"/>
</dbReference>
<reference evidence="3" key="1">
    <citation type="submission" date="2016-10" db="EMBL/GenBank/DDBJ databases">
        <authorList>
            <person name="Varghese N."/>
            <person name="Submissions S."/>
        </authorList>
    </citation>
    <scope>NUCLEOTIDE SEQUENCE [LARGE SCALE GENOMIC DNA]</scope>
    <source>
        <strain evidence="3">DSM 28453</strain>
    </source>
</reference>
<dbReference type="SUPFAM" id="SSF141086">
    <property type="entry name" value="Agglutinin HPA-like"/>
    <property type="match status" value="1"/>
</dbReference>
<dbReference type="GO" id="GO:0009986">
    <property type="term" value="C:cell surface"/>
    <property type="evidence" value="ECO:0007669"/>
    <property type="project" value="TreeGrafter"/>
</dbReference>
<dbReference type="EMBL" id="FOSZ01000011">
    <property type="protein sequence ID" value="SFL38165.1"/>
    <property type="molecule type" value="Genomic_DNA"/>
</dbReference>
<proteinExistence type="predicted"/>
<evidence type="ECO:0000259" key="1">
    <source>
        <dbReference type="Pfam" id="PF09458"/>
    </source>
</evidence>
<dbReference type="STRING" id="1280847.SAMN04488036_11177"/>
<evidence type="ECO:0000313" key="3">
    <source>
        <dbReference type="Proteomes" id="UP000198851"/>
    </source>
</evidence>
<accession>A0A1I4H7M5</accession>
<dbReference type="GO" id="GO:0098609">
    <property type="term" value="P:cell-cell adhesion"/>
    <property type="evidence" value="ECO:0007669"/>
    <property type="project" value="TreeGrafter"/>
</dbReference>
<dbReference type="GO" id="GO:0070492">
    <property type="term" value="F:oligosaccharide binding"/>
    <property type="evidence" value="ECO:0007669"/>
    <property type="project" value="TreeGrafter"/>
</dbReference>
<dbReference type="GO" id="GO:0045335">
    <property type="term" value="C:phagocytic vesicle"/>
    <property type="evidence" value="ECO:0007669"/>
    <property type="project" value="TreeGrafter"/>
</dbReference>
<dbReference type="PANTHER" id="PTHR46938:SF1">
    <property type="entry name" value="DISCOIDIN-1 SUBUNIT A-RELATED"/>
    <property type="match status" value="1"/>
</dbReference>
<dbReference type="GO" id="GO:0098636">
    <property type="term" value="C:protein complex involved in cell adhesion"/>
    <property type="evidence" value="ECO:0007669"/>
    <property type="project" value="TreeGrafter"/>
</dbReference>
<organism evidence="2 3">
    <name type="scientific">Shimia haliotis</name>
    <dbReference type="NCBI Taxonomy" id="1280847"/>
    <lineage>
        <taxon>Bacteria</taxon>
        <taxon>Pseudomonadati</taxon>
        <taxon>Pseudomonadota</taxon>
        <taxon>Alphaproteobacteria</taxon>
        <taxon>Rhodobacterales</taxon>
        <taxon>Roseobacteraceae</taxon>
    </lineage>
</organism>
<dbReference type="InterPro" id="IPR052487">
    <property type="entry name" value="Galactose-binding_lectin"/>
</dbReference>
<dbReference type="Pfam" id="PF09458">
    <property type="entry name" value="H_lectin"/>
    <property type="match status" value="1"/>
</dbReference>
<dbReference type="AlphaFoldDB" id="A0A1I4H7M5"/>
<dbReference type="OrthoDB" id="7658568at2"/>
<dbReference type="GO" id="GO:0030247">
    <property type="term" value="F:polysaccharide binding"/>
    <property type="evidence" value="ECO:0007669"/>
    <property type="project" value="TreeGrafter"/>
</dbReference>
<protein>
    <submittedName>
        <fullName evidence="2">H-type lectin domain-containing protein</fullName>
    </submittedName>
</protein>
<feature type="domain" description="H-type lectin" evidence="1">
    <location>
        <begin position="40"/>
        <end position="104"/>
    </location>
</feature>
<keyword evidence="2" id="KW-0430">Lectin</keyword>
<keyword evidence="3" id="KW-1185">Reference proteome</keyword>
<dbReference type="RefSeq" id="WP_093325935.1">
    <property type="nucleotide sequence ID" value="NZ_FOSZ01000011.1"/>
</dbReference>
<dbReference type="InterPro" id="IPR019019">
    <property type="entry name" value="H-type_lectin_domain"/>
</dbReference>
<evidence type="ECO:0000313" key="2">
    <source>
        <dbReference type="EMBL" id="SFL38165.1"/>
    </source>
</evidence>
<gene>
    <name evidence="2" type="ORF">SAMN04488036_11177</name>
</gene>
<dbReference type="PANTHER" id="PTHR46938">
    <property type="entry name" value="DISCOIDIN-1 SUBUNIT A-RELATED-RELATED"/>
    <property type="match status" value="1"/>
</dbReference>
<dbReference type="InterPro" id="IPR037221">
    <property type="entry name" value="H-type_lectin_dom_sf"/>
</dbReference>
<name>A0A1I4H7M5_9RHOB</name>